<proteinExistence type="predicted"/>
<protein>
    <recommendedName>
        <fullName evidence="3">Cytosine deaminase</fullName>
    </recommendedName>
</protein>
<dbReference type="PANTHER" id="PTHR32027">
    <property type="entry name" value="CYTOSINE DEAMINASE"/>
    <property type="match status" value="1"/>
</dbReference>
<dbReference type="SUPFAM" id="SSF51556">
    <property type="entry name" value="Metallo-dependent hydrolases"/>
    <property type="match status" value="1"/>
</dbReference>
<dbReference type="GO" id="GO:0016814">
    <property type="term" value="F:hydrolase activity, acting on carbon-nitrogen (but not peptide) bonds, in cyclic amidines"/>
    <property type="evidence" value="ECO:0007669"/>
    <property type="project" value="TreeGrafter"/>
</dbReference>
<dbReference type="InterPro" id="IPR032466">
    <property type="entry name" value="Metal_Hydrolase"/>
</dbReference>
<dbReference type="KEGG" id="zal:AZF00_16170"/>
<sequence length="377" mass="42156">MTSHRSPFYAKLTAKITALGGMHNAHLHLDRAGTIDEKYITVAQQSVLATSHISLHQKHHLIYQLHAGPAYDDEDFRERITYFLNEMIANNTQRADTLVDVTADNLGLSALHRMQDIKQQYKDKISLNIAAYSPFGFKDSEPQRWELFAAGAAKSDFIAALPEADDRDEYPDHIGFDEHLARTLELAKSKRCMLHVHTDQRNEDSESGTERLVKVIKKQGALSTANGEPLVWAVHMISPSTYDEKRFQDLLNGLLECNIGVICCPSAAIGMRQLRSLPSPTFNSIPRVLELLEAGVHVRLASDNIADICSPSTTANLIDELFMLSAAIRYYDVDILAKLAVGQKLNSAERVAIREHLNNNNIEIAKVLADRAQIYSR</sequence>
<evidence type="ECO:0000313" key="2">
    <source>
        <dbReference type="Proteomes" id="UP000074119"/>
    </source>
</evidence>
<reference evidence="1 2" key="1">
    <citation type="submission" date="2015-12" db="EMBL/GenBank/DDBJ databases">
        <authorList>
            <person name="Shamseldin A."/>
            <person name="Moawad H."/>
            <person name="Abd El-Rahim W.M."/>
            <person name="Sadowsky M.J."/>
        </authorList>
    </citation>
    <scope>NUCLEOTIDE SEQUENCE [LARGE SCALE GENOMIC DNA]</scope>
    <source>
        <strain evidence="1 2">SM2</strain>
    </source>
</reference>
<dbReference type="InterPro" id="IPR052349">
    <property type="entry name" value="Metallo-hydrolase_Enzymes"/>
</dbReference>
<dbReference type="Proteomes" id="UP000074119">
    <property type="component" value="Chromosome"/>
</dbReference>
<dbReference type="STRING" id="1470434.AZF00_16170"/>
<dbReference type="AlphaFoldDB" id="A0A127M939"/>
<evidence type="ECO:0008006" key="3">
    <source>
        <dbReference type="Google" id="ProtNLM"/>
    </source>
</evidence>
<name>A0A127M939_9GAMM</name>
<dbReference type="PANTHER" id="PTHR32027:SF0">
    <property type="entry name" value="CYTOSINE DEAMINASE"/>
    <property type="match status" value="1"/>
</dbReference>
<evidence type="ECO:0000313" key="1">
    <source>
        <dbReference type="EMBL" id="AMO69740.1"/>
    </source>
</evidence>
<dbReference type="RefSeq" id="WP_008252186.1">
    <property type="nucleotide sequence ID" value="NZ_CP014544.1"/>
</dbReference>
<organism evidence="1 2">
    <name type="scientific">Zhongshania aliphaticivorans</name>
    <dbReference type="NCBI Taxonomy" id="1470434"/>
    <lineage>
        <taxon>Bacteria</taxon>
        <taxon>Pseudomonadati</taxon>
        <taxon>Pseudomonadota</taxon>
        <taxon>Gammaproteobacteria</taxon>
        <taxon>Cellvibrionales</taxon>
        <taxon>Spongiibacteraceae</taxon>
        <taxon>Zhongshania</taxon>
    </lineage>
</organism>
<dbReference type="EMBL" id="CP014544">
    <property type="protein sequence ID" value="AMO69740.1"/>
    <property type="molecule type" value="Genomic_DNA"/>
</dbReference>
<accession>A0A127M939</accession>
<dbReference type="Gene3D" id="3.20.20.140">
    <property type="entry name" value="Metal-dependent hydrolases"/>
    <property type="match status" value="1"/>
</dbReference>
<gene>
    <name evidence="1" type="ORF">AZF00_16170</name>
</gene>